<feature type="transmembrane region" description="Helical" evidence="2">
    <location>
        <begin position="579"/>
        <end position="598"/>
    </location>
</feature>
<proteinExistence type="predicted"/>
<feature type="compositionally biased region" description="Basic and acidic residues" evidence="1">
    <location>
        <begin position="43"/>
        <end position="61"/>
    </location>
</feature>
<dbReference type="AlphaFoldDB" id="A0A0P9F1Q2"/>
<reference evidence="3 4" key="1">
    <citation type="journal article" date="2015" name="Front. Microbiol.">
        <title>Genome sequence of the plant growth promoting endophytic yeast Rhodotorula graminis WP1.</title>
        <authorList>
            <person name="Firrincieli A."/>
            <person name="Otillar R."/>
            <person name="Salamov A."/>
            <person name="Schmutz J."/>
            <person name="Khan Z."/>
            <person name="Redman R.S."/>
            <person name="Fleck N.D."/>
            <person name="Lindquist E."/>
            <person name="Grigoriev I.V."/>
            <person name="Doty S.L."/>
        </authorList>
    </citation>
    <scope>NUCLEOTIDE SEQUENCE [LARGE SCALE GENOMIC DNA]</scope>
    <source>
        <strain evidence="3 4">WP1</strain>
    </source>
</reference>
<evidence type="ECO:0000256" key="2">
    <source>
        <dbReference type="SAM" id="Phobius"/>
    </source>
</evidence>
<dbReference type="Proteomes" id="UP000053890">
    <property type="component" value="Unassembled WGS sequence"/>
</dbReference>
<dbReference type="RefSeq" id="XP_018269600.1">
    <property type="nucleotide sequence ID" value="XM_018414623.1"/>
</dbReference>
<evidence type="ECO:0000313" key="4">
    <source>
        <dbReference type="Proteomes" id="UP000053890"/>
    </source>
</evidence>
<feature type="compositionally biased region" description="Low complexity" evidence="1">
    <location>
        <begin position="296"/>
        <end position="306"/>
    </location>
</feature>
<keyword evidence="2" id="KW-0472">Membrane</keyword>
<dbReference type="OrthoDB" id="3253553at2759"/>
<keyword evidence="2" id="KW-1133">Transmembrane helix</keyword>
<dbReference type="EMBL" id="KQ474082">
    <property type="protein sequence ID" value="KPV73551.1"/>
    <property type="molecule type" value="Genomic_DNA"/>
</dbReference>
<accession>A0A0P9F1Q2</accession>
<protein>
    <submittedName>
        <fullName evidence="3">Uncharacterized protein</fullName>
    </submittedName>
</protein>
<feature type="compositionally biased region" description="Basic and acidic residues" evidence="1">
    <location>
        <begin position="137"/>
        <end position="150"/>
    </location>
</feature>
<evidence type="ECO:0000256" key="1">
    <source>
        <dbReference type="SAM" id="MobiDB-lite"/>
    </source>
</evidence>
<feature type="transmembrane region" description="Helical" evidence="2">
    <location>
        <begin position="618"/>
        <end position="641"/>
    </location>
</feature>
<keyword evidence="4" id="KW-1185">Reference proteome</keyword>
<evidence type="ECO:0000313" key="3">
    <source>
        <dbReference type="EMBL" id="KPV73551.1"/>
    </source>
</evidence>
<sequence>MHERLGTDDSLLEVDGLADFAARLRDSNSSSGAAGGASGSSSRGREGQQRGWVHDDKEQDNPHLQPARYSPRDLPFPAGSSPPSTAPRTSASPTGRADLDSDEFPSGLHPTAARTSHARPSLPRPAWFESPPPRARPHLEREGPLDVDHRHQDSLRSATSYGHPPPFSPASTLPYPPPPPFVSPAYADPYAVAYPFDHSVEYRTDVRGDLGASSWSATTADVDVEHDAASEKGYAALPGPSVGEWHAPGGAYLHGVGFDDSHARGAAQPAKKSAAALERRREQLARKFGGSSGRPAATGVRAGARGARTEEEEATGVDAGGRLVTVGRRKRVFLRCAQAAGALLVGVCAIGAAFTHPVESADHPAPAPKGSAPHWALIVLPFLSLSLTLYLFALHPCLYRRQRAREDPAHGPGGAAPGALGVYPLVQPQQPSHSKRSWFGGGDARGGRGGGPGAGGGLSVNLVVDPRFLPRFDGVDDAQRASDVERRERQQKKRRRKRQRRREERRRAAAAAGEGAGLSSSSSSSSLSSLSSDDSDPWTASRSAAGPRDSTSSNPRRALLSHLSHEATWRAARSFGKRIAAVDFACCVVWGAVSVWAIGWAGKCTPGVGEGFCNLFNSAEACAVLATVAFASSFALDCFDLSRAKLSPRMRQQRLVGSV</sequence>
<feature type="transmembrane region" description="Helical" evidence="2">
    <location>
        <begin position="332"/>
        <end position="354"/>
    </location>
</feature>
<feature type="compositionally biased region" description="Basic and acidic residues" evidence="1">
    <location>
        <begin position="479"/>
        <end position="488"/>
    </location>
</feature>
<feature type="compositionally biased region" description="Low complexity" evidence="1">
    <location>
        <begin position="509"/>
        <end position="532"/>
    </location>
</feature>
<gene>
    <name evidence="3" type="ORF">RHOBADRAFT_45512</name>
</gene>
<feature type="region of interest" description="Disordered" evidence="1">
    <location>
        <begin position="285"/>
        <end position="316"/>
    </location>
</feature>
<feature type="region of interest" description="Disordered" evidence="1">
    <location>
        <begin position="405"/>
        <end position="458"/>
    </location>
</feature>
<feature type="compositionally biased region" description="Basic residues" evidence="1">
    <location>
        <begin position="489"/>
        <end position="500"/>
    </location>
</feature>
<dbReference type="GeneID" id="28975071"/>
<organism evidence="3 4">
    <name type="scientific">Rhodotorula graminis (strain WP1)</name>
    <dbReference type="NCBI Taxonomy" id="578459"/>
    <lineage>
        <taxon>Eukaryota</taxon>
        <taxon>Fungi</taxon>
        <taxon>Dikarya</taxon>
        <taxon>Basidiomycota</taxon>
        <taxon>Pucciniomycotina</taxon>
        <taxon>Microbotryomycetes</taxon>
        <taxon>Sporidiobolales</taxon>
        <taxon>Sporidiobolaceae</taxon>
        <taxon>Rhodotorula</taxon>
    </lineage>
</organism>
<feature type="transmembrane region" description="Helical" evidence="2">
    <location>
        <begin position="374"/>
        <end position="393"/>
    </location>
</feature>
<name>A0A0P9F1Q2_RHOGW</name>
<feature type="compositionally biased region" description="Low complexity" evidence="1">
    <location>
        <begin position="77"/>
        <end position="95"/>
    </location>
</feature>
<feature type="compositionally biased region" description="Gly residues" evidence="1">
    <location>
        <begin position="439"/>
        <end position="458"/>
    </location>
</feature>
<feature type="region of interest" description="Disordered" evidence="1">
    <location>
        <begin position="479"/>
        <end position="555"/>
    </location>
</feature>
<feature type="region of interest" description="Disordered" evidence="1">
    <location>
        <begin position="24"/>
        <end position="150"/>
    </location>
</feature>
<keyword evidence="2" id="KW-0812">Transmembrane</keyword>
<dbReference type="OMA" id="SHEATWR"/>